<dbReference type="AlphaFoldDB" id="A0A5E7VVA0"/>
<name>A0A5E7VVA0_PSEFL</name>
<dbReference type="OrthoDB" id="7031598at2"/>
<sequence>MKTLSLQLLPQEIATLDVARFSIKVGRVLRGVFKGSWPDDDYSGFKKRVKKAAAIEGFGRCEISRCWKKDEPVEEAGTLEVCFFFASIYYLSVLDALESDDNERALTLLFYAVHQLGFIDGYEDFVRRAGIDLKGPISGGKATKLVREKIGEYLISLLNDPPCEGWGTQVNTVEKLCGKLEEFILLKEFGKVVQSSENFIKKALECKGKPRDAYFINKAKKK</sequence>
<accession>A0A5E7VVA0</accession>
<dbReference type="Proteomes" id="UP000381378">
    <property type="component" value="Unassembled WGS sequence"/>
</dbReference>
<gene>
    <name evidence="1" type="ORF">PS928_06559</name>
</gene>
<organism evidence="1 2">
    <name type="scientific">Pseudomonas fluorescens</name>
    <dbReference type="NCBI Taxonomy" id="294"/>
    <lineage>
        <taxon>Bacteria</taxon>
        <taxon>Pseudomonadati</taxon>
        <taxon>Pseudomonadota</taxon>
        <taxon>Gammaproteobacteria</taxon>
        <taxon>Pseudomonadales</taxon>
        <taxon>Pseudomonadaceae</taxon>
        <taxon>Pseudomonas</taxon>
    </lineage>
</organism>
<proteinExistence type="predicted"/>
<evidence type="ECO:0000313" key="2">
    <source>
        <dbReference type="Proteomes" id="UP000381378"/>
    </source>
</evidence>
<dbReference type="RefSeq" id="WP_150788319.1">
    <property type="nucleotide sequence ID" value="NZ_CABVJF010000046.1"/>
</dbReference>
<dbReference type="EMBL" id="CABVJF010000046">
    <property type="protein sequence ID" value="VVQ26397.1"/>
    <property type="molecule type" value="Genomic_DNA"/>
</dbReference>
<reference evidence="1 2" key="1">
    <citation type="submission" date="2019-09" db="EMBL/GenBank/DDBJ databases">
        <authorList>
            <person name="Chandra G."/>
            <person name="Truman W A."/>
        </authorList>
    </citation>
    <scope>NUCLEOTIDE SEQUENCE [LARGE SCALE GENOMIC DNA]</scope>
    <source>
        <strain evidence="1">PS928</strain>
    </source>
</reference>
<evidence type="ECO:0000313" key="1">
    <source>
        <dbReference type="EMBL" id="VVQ26397.1"/>
    </source>
</evidence>
<protein>
    <submittedName>
        <fullName evidence="1">Uncharacterized protein</fullName>
    </submittedName>
</protein>